<dbReference type="InterPro" id="IPR025963">
    <property type="entry name" value="FLgD_Tudor"/>
</dbReference>
<keyword evidence="3 5" id="KW-1005">Bacterial flagellum biogenesis</keyword>
<dbReference type="GeneID" id="94689912"/>
<evidence type="ECO:0000256" key="1">
    <source>
        <dbReference type="ARBA" id="ARBA00010577"/>
    </source>
</evidence>
<dbReference type="Pfam" id="PF13860">
    <property type="entry name" value="FlgD_ig"/>
    <property type="match status" value="1"/>
</dbReference>
<dbReference type="EMBL" id="FNPE01000023">
    <property type="protein sequence ID" value="SDZ41715.1"/>
    <property type="molecule type" value="Genomic_DNA"/>
</dbReference>
<keyword evidence="8" id="KW-0966">Cell projection</keyword>
<protein>
    <recommendedName>
        <fullName evidence="2 5">Basal-body rod modification protein FlgD</fullName>
    </recommendedName>
</protein>
<dbReference type="InterPro" id="IPR025965">
    <property type="entry name" value="FlgD/Vpr_Ig-like"/>
</dbReference>
<evidence type="ECO:0000256" key="5">
    <source>
        <dbReference type="RuleBase" id="RU362076"/>
    </source>
</evidence>
<evidence type="ECO:0000256" key="3">
    <source>
        <dbReference type="ARBA" id="ARBA00022795"/>
    </source>
</evidence>
<dbReference type="GO" id="GO:0044781">
    <property type="term" value="P:bacterial-type flagellum organization"/>
    <property type="evidence" value="ECO:0007669"/>
    <property type="project" value="UniProtKB-UniRule"/>
</dbReference>
<proteinExistence type="inferred from homology"/>
<dbReference type="InterPro" id="IPR005648">
    <property type="entry name" value="FlgD"/>
</dbReference>
<dbReference type="AlphaFoldDB" id="A0A1H3SW04"/>
<evidence type="ECO:0000259" key="6">
    <source>
        <dbReference type="Pfam" id="PF13860"/>
    </source>
</evidence>
<dbReference type="Gene3D" id="2.30.30.910">
    <property type="match status" value="1"/>
</dbReference>
<dbReference type="Pfam" id="PF03963">
    <property type="entry name" value="FlgD"/>
    <property type="match status" value="1"/>
</dbReference>
<sequence>MIYGAGSVASTADLNNKNTTSNSNTDPAAAQDRFLKLLVAQLNNQDPMNPMDNAQMTSQMAQINTVTGIQQLNKTMESMAGQFTAMQVLQGTQMIGRTVLTEGNTLGVGKEKSYTAAFDLEGPAADVKVQITTAGGELVDTVELGSGTAGRNYFTWDGSKYTGDASQLRYTVQATNADKAVASTTLSPHAVLATGTTDGKLTLELDDGTNVAYTSVKAVY</sequence>
<dbReference type="RefSeq" id="WP_043790864.1">
    <property type="nucleotide sequence ID" value="NZ_CP141274.1"/>
</dbReference>
<reference evidence="8 9" key="1">
    <citation type="submission" date="2016-10" db="EMBL/GenBank/DDBJ databases">
        <authorList>
            <person name="de Groot N.N."/>
        </authorList>
    </citation>
    <scope>NUCLEOTIDE SEQUENCE [LARGE SCALE GENOMIC DNA]</scope>
    <source>
        <strain evidence="8 9">LMG 24775</strain>
    </source>
</reference>
<evidence type="ECO:0000256" key="4">
    <source>
        <dbReference type="ARBA" id="ARBA00024746"/>
    </source>
</evidence>
<organism evidence="8 9">
    <name type="scientific">Delftia lacustris</name>
    <dbReference type="NCBI Taxonomy" id="558537"/>
    <lineage>
        <taxon>Bacteria</taxon>
        <taxon>Pseudomonadati</taxon>
        <taxon>Pseudomonadota</taxon>
        <taxon>Betaproteobacteria</taxon>
        <taxon>Burkholderiales</taxon>
        <taxon>Comamonadaceae</taxon>
        <taxon>Delftia</taxon>
    </lineage>
</organism>
<comment type="function">
    <text evidence="4 5">Required for flagellar hook formation. May act as a scaffolding protein.</text>
</comment>
<evidence type="ECO:0000313" key="9">
    <source>
        <dbReference type="Proteomes" id="UP000183417"/>
    </source>
</evidence>
<evidence type="ECO:0000313" key="8">
    <source>
        <dbReference type="EMBL" id="SDZ41715.1"/>
    </source>
</evidence>
<keyword evidence="8" id="KW-0282">Flagellum</keyword>
<gene>
    <name evidence="8" type="ORF">SAMN05421547_12330</name>
</gene>
<comment type="similarity">
    <text evidence="1 5">Belongs to the FlgD family.</text>
</comment>
<feature type="domain" description="FlgD Tudor-like" evidence="7">
    <location>
        <begin position="86"/>
        <end position="217"/>
    </location>
</feature>
<feature type="domain" description="FlgD/Vpr Ig-like" evidence="6">
    <location>
        <begin position="104"/>
        <end position="177"/>
    </location>
</feature>
<accession>A0A1H3SW04</accession>
<dbReference type="Pfam" id="PF13861">
    <property type="entry name" value="FLgD_tudor"/>
    <property type="match status" value="1"/>
</dbReference>
<keyword evidence="8" id="KW-0969">Cilium</keyword>
<evidence type="ECO:0000256" key="2">
    <source>
        <dbReference type="ARBA" id="ARBA00016013"/>
    </source>
</evidence>
<evidence type="ECO:0000259" key="7">
    <source>
        <dbReference type="Pfam" id="PF13861"/>
    </source>
</evidence>
<dbReference type="Proteomes" id="UP000183417">
    <property type="component" value="Unassembled WGS sequence"/>
</dbReference>
<dbReference type="Gene3D" id="2.60.40.4070">
    <property type="match status" value="1"/>
</dbReference>
<name>A0A1H3SW04_9BURK</name>